<dbReference type="PANTHER" id="PTHR43046">
    <property type="entry name" value="GDP-MANNOSE MANNOSYL HYDROLASE"/>
    <property type="match status" value="1"/>
</dbReference>
<dbReference type="InterPro" id="IPR015797">
    <property type="entry name" value="NUDIX_hydrolase-like_dom_sf"/>
</dbReference>
<sequence length="174" mass="20044">MFDSTFTPTRPNRLAVRLIVLSPDNRILLIRYHDDPPLHVNHPELTDYWCTPGGGLEPGETHEQAAARELMEETGLHGKIGPVIAKQKRFIRYPDSAYIQEEQYHVVRVPHTHVEPTALEPNELLEIQEFRWFSIDELAVLALPVIPFEFPQWLKENLSAIVQGNDVMECSWVL</sequence>
<dbReference type="SUPFAM" id="SSF55811">
    <property type="entry name" value="Nudix"/>
    <property type="match status" value="1"/>
</dbReference>
<evidence type="ECO:0000256" key="3">
    <source>
        <dbReference type="ARBA" id="ARBA00022842"/>
    </source>
</evidence>
<name>A0A840MQS9_9PROT</name>
<gene>
    <name evidence="6" type="ORF">HNQ59_002749</name>
</gene>
<dbReference type="InterPro" id="IPR000086">
    <property type="entry name" value="NUDIX_hydrolase_dom"/>
</dbReference>
<dbReference type="AlphaFoldDB" id="A0A840MQS9"/>
<evidence type="ECO:0000313" key="7">
    <source>
        <dbReference type="Proteomes" id="UP000575898"/>
    </source>
</evidence>
<accession>A0A840MQS9</accession>
<feature type="domain" description="Nudix hydrolase" evidence="5">
    <location>
        <begin position="11"/>
        <end position="156"/>
    </location>
</feature>
<protein>
    <submittedName>
        <fullName evidence="6">8-oxo-dGTP pyrophosphatase MutT (NUDIX family)</fullName>
    </submittedName>
</protein>
<organism evidence="6 7">
    <name type="scientific">Chitinivorax tropicus</name>
    <dbReference type="NCBI Taxonomy" id="714531"/>
    <lineage>
        <taxon>Bacteria</taxon>
        <taxon>Pseudomonadati</taxon>
        <taxon>Pseudomonadota</taxon>
        <taxon>Betaproteobacteria</taxon>
        <taxon>Chitinivorax</taxon>
    </lineage>
</organism>
<dbReference type="Gene3D" id="3.90.79.10">
    <property type="entry name" value="Nucleoside Triphosphate Pyrophosphohydrolase"/>
    <property type="match status" value="1"/>
</dbReference>
<reference evidence="6 7" key="1">
    <citation type="submission" date="2020-08" db="EMBL/GenBank/DDBJ databases">
        <title>Genomic Encyclopedia of Type Strains, Phase IV (KMG-IV): sequencing the most valuable type-strain genomes for metagenomic binning, comparative biology and taxonomic classification.</title>
        <authorList>
            <person name="Goeker M."/>
        </authorList>
    </citation>
    <scope>NUCLEOTIDE SEQUENCE [LARGE SCALE GENOMIC DNA]</scope>
    <source>
        <strain evidence="6 7">DSM 27165</strain>
    </source>
</reference>
<comment type="similarity">
    <text evidence="4">Belongs to the Nudix hydrolase family.</text>
</comment>
<dbReference type="PRINTS" id="PR00502">
    <property type="entry name" value="NUDIXFAMILY"/>
</dbReference>
<evidence type="ECO:0000256" key="1">
    <source>
        <dbReference type="ARBA" id="ARBA00001946"/>
    </source>
</evidence>
<dbReference type="PROSITE" id="PS51462">
    <property type="entry name" value="NUDIX"/>
    <property type="match status" value="1"/>
</dbReference>
<dbReference type="CDD" id="cd04685">
    <property type="entry name" value="NUDIX_Hydrolase"/>
    <property type="match status" value="1"/>
</dbReference>
<comment type="caution">
    <text evidence="6">The sequence shown here is derived from an EMBL/GenBank/DDBJ whole genome shotgun (WGS) entry which is preliminary data.</text>
</comment>
<keyword evidence="2 4" id="KW-0378">Hydrolase</keyword>
<evidence type="ECO:0000256" key="2">
    <source>
        <dbReference type="ARBA" id="ARBA00022801"/>
    </source>
</evidence>
<keyword evidence="3" id="KW-0460">Magnesium</keyword>
<dbReference type="Pfam" id="PF00293">
    <property type="entry name" value="NUDIX"/>
    <property type="match status" value="1"/>
</dbReference>
<evidence type="ECO:0000313" key="6">
    <source>
        <dbReference type="EMBL" id="MBB5019447.1"/>
    </source>
</evidence>
<dbReference type="InterPro" id="IPR020476">
    <property type="entry name" value="Nudix_hydrolase"/>
</dbReference>
<dbReference type="PROSITE" id="PS00893">
    <property type="entry name" value="NUDIX_BOX"/>
    <property type="match status" value="1"/>
</dbReference>
<comment type="cofactor">
    <cofactor evidence="1">
        <name>Mg(2+)</name>
        <dbReference type="ChEBI" id="CHEBI:18420"/>
    </cofactor>
</comment>
<evidence type="ECO:0000256" key="4">
    <source>
        <dbReference type="RuleBase" id="RU003476"/>
    </source>
</evidence>
<keyword evidence="7" id="KW-1185">Reference proteome</keyword>
<evidence type="ECO:0000259" key="5">
    <source>
        <dbReference type="PROSITE" id="PS51462"/>
    </source>
</evidence>
<dbReference type="InterPro" id="IPR020084">
    <property type="entry name" value="NUDIX_hydrolase_CS"/>
</dbReference>
<dbReference type="EMBL" id="JACHHY010000017">
    <property type="protein sequence ID" value="MBB5019447.1"/>
    <property type="molecule type" value="Genomic_DNA"/>
</dbReference>
<dbReference type="GO" id="GO:0016787">
    <property type="term" value="F:hydrolase activity"/>
    <property type="evidence" value="ECO:0007669"/>
    <property type="project" value="UniProtKB-KW"/>
</dbReference>
<dbReference type="PANTHER" id="PTHR43046:SF12">
    <property type="entry name" value="GDP-MANNOSE MANNOSYL HYDROLASE"/>
    <property type="match status" value="1"/>
</dbReference>
<proteinExistence type="inferred from homology"/>
<dbReference type="Proteomes" id="UP000575898">
    <property type="component" value="Unassembled WGS sequence"/>
</dbReference>